<dbReference type="GO" id="GO:0016705">
    <property type="term" value="F:oxidoreductase activity, acting on paired donors, with incorporation or reduction of molecular oxygen"/>
    <property type="evidence" value="ECO:0007669"/>
    <property type="project" value="InterPro"/>
</dbReference>
<dbReference type="PANTHER" id="PTHR30137:SF6">
    <property type="entry name" value="LUCIFERASE-LIKE MONOOXYGENASE"/>
    <property type="match status" value="1"/>
</dbReference>
<dbReference type="InterPro" id="IPR036661">
    <property type="entry name" value="Luciferase-like_sf"/>
</dbReference>
<dbReference type="FunFam" id="3.20.20.30:FF:000002">
    <property type="entry name" value="LLM class flavin-dependent oxidoreductase"/>
    <property type="match status" value="1"/>
</dbReference>
<evidence type="ECO:0000256" key="1">
    <source>
        <dbReference type="ARBA" id="ARBA00007789"/>
    </source>
</evidence>
<gene>
    <name evidence="3" type="ORF">SAMN05877842_11932</name>
</gene>
<accession>A0A285UQR5</accession>
<protein>
    <submittedName>
        <fullName evidence="3">Luciferase family oxidoreductase group 1</fullName>
    </submittedName>
</protein>
<evidence type="ECO:0000313" key="3">
    <source>
        <dbReference type="EMBL" id="SOC44159.1"/>
    </source>
</evidence>
<feature type="domain" description="Luciferase-like" evidence="2">
    <location>
        <begin position="18"/>
        <end position="302"/>
    </location>
</feature>
<dbReference type="InterPro" id="IPR019949">
    <property type="entry name" value="CmoO-like"/>
</dbReference>
<dbReference type="NCBIfam" id="TIGR03558">
    <property type="entry name" value="oxido_grp_1"/>
    <property type="match status" value="1"/>
</dbReference>
<sequence>MKSLNIPVSVLNLVPNRQDQIVKDSIDHMVTLAQATEKMGYTRYWIAEHHNMTSVASSATAILINHTLEHTESIRVGSGGIMLPNHSPLVVAEQFGTMATMFPSRVDLGLGRAPGTDGLTANALRRSQHQAVEQFPNEVRDILTYVGPEEIQGPVKAFPGVGTNVPVYILGSSTSSAYLAAELGLPYAFAAHFAPTAMADAFAIYRSRFKPSVYLEKPYTIACVNVVAADSMEEANYLSSSLLQFYRDVFTNKSGPLKPPVENFEQSLTPLEVNLLNSSLSTTFIGDRQNIYEQLMSFQQQFVADEIMAVTYIYDMEKLIRSYEILKEVVDGFNK</sequence>
<evidence type="ECO:0000259" key="2">
    <source>
        <dbReference type="Pfam" id="PF00296"/>
    </source>
</evidence>
<evidence type="ECO:0000313" key="4">
    <source>
        <dbReference type="Proteomes" id="UP000219252"/>
    </source>
</evidence>
<dbReference type="RefSeq" id="WP_097151033.1">
    <property type="nucleotide sequence ID" value="NZ_OBQC01000019.1"/>
</dbReference>
<dbReference type="PANTHER" id="PTHR30137">
    <property type="entry name" value="LUCIFERASE-LIKE MONOOXYGENASE"/>
    <property type="match status" value="1"/>
</dbReference>
<organism evidence="3 4">
    <name type="scientific">Ureibacillus acetophenoni</name>
    <dbReference type="NCBI Taxonomy" id="614649"/>
    <lineage>
        <taxon>Bacteria</taxon>
        <taxon>Bacillati</taxon>
        <taxon>Bacillota</taxon>
        <taxon>Bacilli</taxon>
        <taxon>Bacillales</taxon>
        <taxon>Caryophanaceae</taxon>
        <taxon>Ureibacillus</taxon>
    </lineage>
</organism>
<dbReference type="AlphaFoldDB" id="A0A285UQR5"/>
<dbReference type="Proteomes" id="UP000219252">
    <property type="component" value="Unassembled WGS sequence"/>
</dbReference>
<keyword evidence="4" id="KW-1185">Reference proteome</keyword>
<dbReference type="InterPro" id="IPR050766">
    <property type="entry name" value="Bact_Lucif_Oxidored"/>
</dbReference>
<dbReference type="Gene3D" id="3.20.20.30">
    <property type="entry name" value="Luciferase-like domain"/>
    <property type="match status" value="1"/>
</dbReference>
<dbReference type="GO" id="GO:0005829">
    <property type="term" value="C:cytosol"/>
    <property type="evidence" value="ECO:0007669"/>
    <property type="project" value="TreeGrafter"/>
</dbReference>
<name>A0A285UQR5_9BACL</name>
<reference evidence="4" key="1">
    <citation type="submission" date="2017-08" db="EMBL/GenBank/DDBJ databases">
        <authorList>
            <person name="Varghese N."/>
            <person name="Submissions S."/>
        </authorList>
    </citation>
    <scope>NUCLEOTIDE SEQUENCE [LARGE SCALE GENOMIC DNA]</scope>
    <source>
        <strain evidence="4">JC23</strain>
    </source>
</reference>
<dbReference type="OrthoDB" id="9780518at2"/>
<dbReference type="InterPro" id="IPR011251">
    <property type="entry name" value="Luciferase-like_dom"/>
</dbReference>
<dbReference type="Pfam" id="PF00296">
    <property type="entry name" value="Bac_luciferase"/>
    <property type="match status" value="1"/>
</dbReference>
<dbReference type="SUPFAM" id="SSF51679">
    <property type="entry name" value="Bacterial luciferase-like"/>
    <property type="match status" value="1"/>
</dbReference>
<dbReference type="EMBL" id="OBQC01000019">
    <property type="protein sequence ID" value="SOC44159.1"/>
    <property type="molecule type" value="Genomic_DNA"/>
</dbReference>
<proteinExistence type="predicted"/>
<comment type="similarity">
    <text evidence="1">To bacterial alkanal monooxygenase alpha and beta chains.</text>
</comment>